<keyword evidence="2" id="KW-1185">Reference proteome</keyword>
<gene>
    <name evidence="1" type="ORF">PY091_17015</name>
</gene>
<name>A0ABT5XSX7_9FLAO</name>
<evidence type="ECO:0000313" key="2">
    <source>
        <dbReference type="Proteomes" id="UP001217083"/>
    </source>
</evidence>
<reference evidence="1 2" key="1">
    <citation type="submission" date="2023-03" db="EMBL/GenBank/DDBJ databases">
        <title>Muricauda XX sp. nov. and Muricauda XXX sp. nov., two novel species isolated from Okinawa Trough.</title>
        <authorList>
            <person name="Cao W."/>
            <person name="Deng X."/>
        </authorList>
    </citation>
    <scope>NUCLEOTIDE SEQUENCE [LARGE SCALE GENOMIC DNA]</scope>
    <source>
        <strain evidence="1 2">81s02</strain>
    </source>
</reference>
<organism evidence="1 2">
    <name type="scientific">Flagellimonas okinawensis</name>
    <dbReference type="NCBI Taxonomy" id="3031324"/>
    <lineage>
        <taxon>Bacteria</taxon>
        <taxon>Pseudomonadati</taxon>
        <taxon>Bacteroidota</taxon>
        <taxon>Flavobacteriia</taxon>
        <taxon>Flavobacteriales</taxon>
        <taxon>Flavobacteriaceae</taxon>
        <taxon>Flagellimonas</taxon>
    </lineage>
</organism>
<proteinExistence type="predicted"/>
<dbReference type="RefSeq" id="WP_275650709.1">
    <property type="nucleotide sequence ID" value="NZ_JARFVA010000008.1"/>
</dbReference>
<protein>
    <submittedName>
        <fullName evidence="1">Uncharacterized protein</fullName>
    </submittedName>
</protein>
<dbReference type="Proteomes" id="UP001217083">
    <property type="component" value="Unassembled WGS sequence"/>
</dbReference>
<sequence>MKKVLLTSILLASVCIVLGGMNAFQKMVPSNYVSKSNASFSGETENIVKYPDCITEEDFPSGYLLYTHEITNQHSDWDIVKVNSSVKKYSSSLDSTVKNLSTVDAHDFLHQAFEKAKAAVDDDNASDIQKHYQGEIMRICYDRDKYLNHNSMGRL</sequence>
<dbReference type="EMBL" id="JARFVA010000008">
    <property type="protein sequence ID" value="MDF0708920.1"/>
    <property type="molecule type" value="Genomic_DNA"/>
</dbReference>
<comment type="caution">
    <text evidence="1">The sequence shown here is derived from an EMBL/GenBank/DDBJ whole genome shotgun (WGS) entry which is preliminary data.</text>
</comment>
<accession>A0ABT5XSX7</accession>
<evidence type="ECO:0000313" key="1">
    <source>
        <dbReference type="EMBL" id="MDF0708920.1"/>
    </source>
</evidence>